<gene>
    <name evidence="2" type="ORF">AVDCRST_MAG05-3176</name>
</gene>
<protein>
    <submittedName>
        <fullName evidence="2">Uncharacterized protein</fullName>
    </submittedName>
</protein>
<sequence>WGPGLVSPSEEGTDEHPEDHAHGRSGIRQSPLKATGDGTHPFSSLRRSPRQCRKRKPSRF</sequence>
<reference evidence="2" key="1">
    <citation type="submission" date="2020-02" db="EMBL/GenBank/DDBJ databases">
        <authorList>
            <person name="Meier V. D."/>
        </authorList>
    </citation>
    <scope>NUCLEOTIDE SEQUENCE</scope>
    <source>
        <strain evidence="2">AVDCRST_MAG05</strain>
    </source>
</reference>
<feature type="compositionally biased region" description="Basic residues" evidence="1">
    <location>
        <begin position="47"/>
        <end position="60"/>
    </location>
</feature>
<proteinExistence type="predicted"/>
<evidence type="ECO:0000313" key="2">
    <source>
        <dbReference type="EMBL" id="CAA9513706.1"/>
    </source>
</evidence>
<accession>A0A6J4T525</accession>
<feature type="region of interest" description="Disordered" evidence="1">
    <location>
        <begin position="1"/>
        <end position="60"/>
    </location>
</feature>
<feature type="non-terminal residue" evidence="2">
    <location>
        <position position="60"/>
    </location>
</feature>
<name>A0A6J4T525_9ACTN</name>
<dbReference type="EMBL" id="CADCVM010000359">
    <property type="protein sequence ID" value="CAA9513706.1"/>
    <property type="molecule type" value="Genomic_DNA"/>
</dbReference>
<dbReference type="AlphaFoldDB" id="A0A6J4T525"/>
<evidence type="ECO:0000256" key="1">
    <source>
        <dbReference type="SAM" id="MobiDB-lite"/>
    </source>
</evidence>
<organism evidence="2">
    <name type="scientific">uncultured Rubrobacteraceae bacterium</name>
    <dbReference type="NCBI Taxonomy" id="349277"/>
    <lineage>
        <taxon>Bacteria</taxon>
        <taxon>Bacillati</taxon>
        <taxon>Actinomycetota</taxon>
        <taxon>Rubrobacteria</taxon>
        <taxon>Rubrobacterales</taxon>
        <taxon>Rubrobacteraceae</taxon>
        <taxon>environmental samples</taxon>
    </lineage>
</organism>
<feature type="non-terminal residue" evidence="2">
    <location>
        <position position="1"/>
    </location>
</feature>